<evidence type="ECO:0000313" key="1">
    <source>
        <dbReference type="EMBL" id="KZM98436.1"/>
    </source>
</evidence>
<dbReference type="AlphaFoldDB" id="A0A165XRE6"/>
<organism evidence="1">
    <name type="scientific">Daucus carota subsp. sativus</name>
    <name type="common">Carrot</name>
    <dbReference type="NCBI Taxonomy" id="79200"/>
    <lineage>
        <taxon>Eukaryota</taxon>
        <taxon>Viridiplantae</taxon>
        <taxon>Streptophyta</taxon>
        <taxon>Embryophyta</taxon>
        <taxon>Tracheophyta</taxon>
        <taxon>Spermatophyta</taxon>
        <taxon>Magnoliopsida</taxon>
        <taxon>eudicotyledons</taxon>
        <taxon>Gunneridae</taxon>
        <taxon>Pentapetalae</taxon>
        <taxon>asterids</taxon>
        <taxon>campanulids</taxon>
        <taxon>Apiales</taxon>
        <taxon>Apiaceae</taxon>
        <taxon>Apioideae</taxon>
        <taxon>Scandiceae</taxon>
        <taxon>Daucinae</taxon>
        <taxon>Daucus</taxon>
        <taxon>Daucus sect. Daucus</taxon>
    </lineage>
</organism>
<proteinExistence type="predicted"/>
<reference evidence="1" key="1">
    <citation type="journal article" date="2016" name="Nat. Genet.">
        <title>A high-quality carrot genome assembly provides new insights into carotenoid accumulation and asterid genome evolution.</title>
        <authorList>
            <person name="Iorizzo M."/>
            <person name="Ellison S."/>
            <person name="Senalik D."/>
            <person name="Zeng P."/>
            <person name="Satapoomin P."/>
            <person name="Huang J."/>
            <person name="Bowman M."/>
            <person name="Iovene M."/>
            <person name="Sanseverino W."/>
            <person name="Cavagnaro P."/>
            <person name="Yildiz M."/>
            <person name="Macko-Podgorni A."/>
            <person name="Moranska E."/>
            <person name="Grzebelus E."/>
            <person name="Grzebelus D."/>
            <person name="Ashrafi H."/>
            <person name="Zheng Z."/>
            <person name="Cheng S."/>
            <person name="Spooner D."/>
            <person name="Van Deynze A."/>
            <person name="Simon P."/>
        </authorList>
    </citation>
    <scope>NUCLEOTIDE SEQUENCE [LARGE SCALE GENOMIC DNA]</scope>
    <source>
        <tissue evidence="1">Leaf</tissue>
    </source>
</reference>
<sequence>MMGQNTTFSVTLGCLHCRHAFTKFSFVFHETNRAYDYIDTTIGISNELHQKSAFMNSHLVVKHIGSQQTRKLEHKHLKSMSDGELRPSPCYPSMTNSADYILYSFLIIDQLSKTT</sequence>
<comment type="caution">
    <text evidence="1">The sequence shown here is derived from an EMBL/GenBank/DDBJ whole genome shotgun (WGS) entry which is preliminary data.</text>
</comment>
<gene>
    <name evidence="1" type="ORF">DCAR_014202</name>
</gene>
<dbReference type="EMBL" id="LNRQ01000004">
    <property type="protein sequence ID" value="KZM98436.1"/>
    <property type="molecule type" value="Genomic_DNA"/>
</dbReference>
<name>A0A165XRE6_DAUCS</name>
<dbReference type="Gramene" id="KZM98436">
    <property type="protein sequence ID" value="KZM98436"/>
    <property type="gene ID" value="DCAR_014202"/>
</dbReference>
<protein>
    <submittedName>
        <fullName evidence="1">Uncharacterized protein</fullName>
    </submittedName>
</protein>
<accession>A0A165XRE6</accession>